<gene>
    <name evidence="2" type="ORF">SAY86_024891</name>
</gene>
<sequence length="154" mass="17665">MMPTSFFPLHQLVVLLCYVQIVFITIVMRMEFPLTILPTKVLVVILGLETCDSLGVFGHTQGMKLLIEARVIELLFLRMLEAMKDYSYLVQDHLGSWFSEKGIESILRFKFILSLFYLHQVEKVVLNTVISLAVVILSLFYLHQVEKCVLNAGI</sequence>
<dbReference type="Proteomes" id="UP001346149">
    <property type="component" value="Unassembled WGS sequence"/>
</dbReference>
<keyword evidence="3" id="KW-1185">Reference proteome</keyword>
<keyword evidence="1" id="KW-0812">Transmembrane</keyword>
<keyword evidence="1" id="KW-0472">Membrane</keyword>
<organism evidence="2 3">
    <name type="scientific">Trapa natans</name>
    <name type="common">Water chestnut</name>
    <dbReference type="NCBI Taxonomy" id="22666"/>
    <lineage>
        <taxon>Eukaryota</taxon>
        <taxon>Viridiplantae</taxon>
        <taxon>Streptophyta</taxon>
        <taxon>Embryophyta</taxon>
        <taxon>Tracheophyta</taxon>
        <taxon>Spermatophyta</taxon>
        <taxon>Magnoliopsida</taxon>
        <taxon>eudicotyledons</taxon>
        <taxon>Gunneridae</taxon>
        <taxon>Pentapetalae</taxon>
        <taxon>rosids</taxon>
        <taxon>malvids</taxon>
        <taxon>Myrtales</taxon>
        <taxon>Lythraceae</taxon>
        <taxon>Trapa</taxon>
    </lineage>
</organism>
<feature type="transmembrane region" description="Helical" evidence="1">
    <location>
        <begin position="124"/>
        <end position="142"/>
    </location>
</feature>
<proteinExistence type="predicted"/>
<comment type="caution">
    <text evidence="2">The sequence shown here is derived from an EMBL/GenBank/DDBJ whole genome shotgun (WGS) entry which is preliminary data.</text>
</comment>
<name>A0AAN7M6P3_TRANT</name>
<evidence type="ECO:0000256" key="1">
    <source>
        <dbReference type="SAM" id="Phobius"/>
    </source>
</evidence>
<evidence type="ECO:0000313" key="2">
    <source>
        <dbReference type="EMBL" id="KAK4799526.1"/>
    </source>
</evidence>
<dbReference type="AlphaFoldDB" id="A0AAN7M6P3"/>
<protein>
    <submittedName>
        <fullName evidence="2">Uncharacterized protein</fullName>
    </submittedName>
</protein>
<keyword evidence="1" id="KW-1133">Transmembrane helix</keyword>
<reference evidence="2 3" key="1">
    <citation type="journal article" date="2023" name="Hortic Res">
        <title>Pangenome of water caltrop reveals structural variations and asymmetric subgenome divergence after allopolyploidization.</title>
        <authorList>
            <person name="Zhang X."/>
            <person name="Chen Y."/>
            <person name="Wang L."/>
            <person name="Yuan Y."/>
            <person name="Fang M."/>
            <person name="Shi L."/>
            <person name="Lu R."/>
            <person name="Comes H.P."/>
            <person name="Ma Y."/>
            <person name="Chen Y."/>
            <person name="Huang G."/>
            <person name="Zhou Y."/>
            <person name="Zheng Z."/>
            <person name="Qiu Y."/>
        </authorList>
    </citation>
    <scope>NUCLEOTIDE SEQUENCE [LARGE SCALE GENOMIC DNA]</scope>
    <source>
        <strain evidence="2">F231</strain>
    </source>
</reference>
<accession>A0AAN7M6P3</accession>
<evidence type="ECO:0000313" key="3">
    <source>
        <dbReference type="Proteomes" id="UP001346149"/>
    </source>
</evidence>
<dbReference type="EMBL" id="JAXQNO010000004">
    <property type="protein sequence ID" value="KAK4799526.1"/>
    <property type="molecule type" value="Genomic_DNA"/>
</dbReference>
<feature type="transmembrane region" description="Helical" evidence="1">
    <location>
        <begin position="6"/>
        <end position="28"/>
    </location>
</feature>